<gene>
    <name evidence="5" type="primary">KAD</name>
    <name evidence="5" type="ORF">ECANGB1_2091</name>
</gene>
<dbReference type="GO" id="GO:0006139">
    <property type="term" value="P:nucleobase-containing compound metabolic process"/>
    <property type="evidence" value="ECO:0007669"/>
    <property type="project" value="InterPro"/>
</dbReference>
<protein>
    <submittedName>
        <fullName evidence="5">KAD</fullName>
    </submittedName>
</protein>
<evidence type="ECO:0000313" key="6">
    <source>
        <dbReference type="Proteomes" id="UP000192639"/>
    </source>
</evidence>
<dbReference type="GO" id="GO:0019205">
    <property type="term" value="F:nucleobase-containing compound kinase activity"/>
    <property type="evidence" value="ECO:0007669"/>
    <property type="project" value="InterPro"/>
</dbReference>
<dbReference type="PRINTS" id="PR00094">
    <property type="entry name" value="ADENYLTKNASE"/>
</dbReference>
<dbReference type="AlphaFoldDB" id="A0A1Y1S8U4"/>
<evidence type="ECO:0000256" key="3">
    <source>
        <dbReference type="ARBA" id="ARBA00022777"/>
    </source>
</evidence>
<dbReference type="InterPro" id="IPR027417">
    <property type="entry name" value="P-loop_NTPase"/>
</dbReference>
<comment type="similarity">
    <text evidence="4">Belongs to the adenylate kinase family.</text>
</comment>
<dbReference type="HAMAP" id="MF_00235">
    <property type="entry name" value="Adenylate_kinase_Adk"/>
    <property type="match status" value="1"/>
</dbReference>
<keyword evidence="2" id="KW-0547">Nucleotide-binding</keyword>
<evidence type="ECO:0000256" key="4">
    <source>
        <dbReference type="RuleBase" id="RU003330"/>
    </source>
</evidence>
<comment type="caution">
    <text evidence="5">The sequence shown here is derived from an EMBL/GenBank/DDBJ whole genome shotgun (WGS) entry which is preliminary data.</text>
</comment>
<dbReference type="OrthoDB" id="439792at2759"/>
<name>A0A1Y1S8U4_9MICR</name>
<keyword evidence="6" id="KW-1185">Reference proteome</keyword>
<reference evidence="5 6" key="1">
    <citation type="journal article" date="2017" name="Environ. Microbiol.">
        <title>Decay of the glycolytic pathway and adaptation to intranuclear parasitism within Enterocytozoonidae microsporidia.</title>
        <authorList>
            <person name="Wiredu Boakye D."/>
            <person name="Jaroenlak P."/>
            <person name="Prachumwat A."/>
            <person name="Williams T.A."/>
            <person name="Bateman K.S."/>
            <person name="Itsathitphaisarn O."/>
            <person name="Sritunyalucksana K."/>
            <person name="Paszkiewicz K.H."/>
            <person name="Moore K.A."/>
            <person name="Stentiford G.D."/>
            <person name="Williams B.A."/>
        </authorList>
    </citation>
    <scope>NUCLEOTIDE SEQUENCE [LARGE SCALE GENOMIC DNA]</scope>
    <source>
        <strain evidence="5 6">GB1</strain>
    </source>
</reference>
<dbReference type="EMBL" id="LWDP01000007">
    <property type="protein sequence ID" value="ORD94879.1"/>
    <property type="molecule type" value="Genomic_DNA"/>
</dbReference>
<dbReference type="CDD" id="cd01428">
    <property type="entry name" value="ADK"/>
    <property type="match status" value="1"/>
</dbReference>
<dbReference type="SUPFAM" id="SSF52540">
    <property type="entry name" value="P-loop containing nucleoside triphosphate hydrolases"/>
    <property type="match status" value="1"/>
</dbReference>
<dbReference type="PANTHER" id="PTHR23359">
    <property type="entry name" value="NUCLEOTIDE KINASE"/>
    <property type="match status" value="1"/>
</dbReference>
<sequence length="177" mass="19784">MKVAVFGLPASGKGTLCARLKEKMNLTHISSGDLLREYMSEMGSSCSLGKTLGNGNFAGDELIIHLIRNALPSDGYLLDGFPRRISQKGVFPVDVAVFIRIEVDTAVERMRDRAEKEEVVRSDDNTDAFRQRIKNYNELTMPVIEAFRAENRLIEVDGEREKDEVVADAMGQLESMK</sequence>
<proteinExistence type="inferred from homology"/>
<dbReference type="GO" id="GO:0005524">
    <property type="term" value="F:ATP binding"/>
    <property type="evidence" value="ECO:0007669"/>
    <property type="project" value="InterPro"/>
</dbReference>
<evidence type="ECO:0000313" key="5">
    <source>
        <dbReference type="EMBL" id="ORD94879.1"/>
    </source>
</evidence>
<organism evidence="5 6">
    <name type="scientific">Enterospora canceri</name>
    <dbReference type="NCBI Taxonomy" id="1081671"/>
    <lineage>
        <taxon>Eukaryota</taxon>
        <taxon>Fungi</taxon>
        <taxon>Fungi incertae sedis</taxon>
        <taxon>Microsporidia</taxon>
        <taxon>Enterocytozoonidae</taxon>
        <taxon>Enterospora</taxon>
    </lineage>
</organism>
<accession>A0A1Y1S8U4</accession>
<dbReference type="InterPro" id="IPR033690">
    <property type="entry name" value="Adenylat_kinase_CS"/>
</dbReference>
<evidence type="ECO:0000256" key="1">
    <source>
        <dbReference type="ARBA" id="ARBA00022679"/>
    </source>
</evidence>
<dbReference type="Pfam" id="PF00406">
    <property type="entry name" value="ADK"/>
    <property type="match status" value="1"/>
</dbReference>
<keyword evidence="1 4" id="KW-0808">Transferase</keyword>
<dbReference type="InterPro" id="IPR000850">
    <property type="entry name" value="Adenylat/UMP-CMP_kin"/>
</dbReference>
<dbReference type="VEuPathDB" id="MicrosporidiaDB:ECANGB1_2091"/>
<keyword evidence="3 4" id="KW-0418">Kinase</keyword>
<dbReference type="Gene3D" id="3.40.50.300">
    <property type="entry name" value="P-loop containing nucleotide triphosphate hydrolases"/>
    <property type="match status" value="1"/>
</dbReference>
<dbReference type="PROSITE" id="PS00113">
    <property type="entry name" value="ADENYLATE_KINASE"/>
    <property type="match status" value="1"/>
</dbReference>
<dbReference type="Proteomes" id="UP000192639">
    <property type="component" value="Unassembled WGS sequence"/>
</dbReference>
<evidence type="ECO:0000256" key="2">
    <source>
        <dbReference type="ARBA" id="ARBA00022741"/>
    </source>
</evidence>